<accession>A0A6G9YBT4</accession>
<dbReference type="AlphaFoldDB" id="A0A6G9YBT4"/>
<evidence type="ECO:0000256" key="1">
    <source>
        <dbReference type="SAM" id="Phobius"/>
    </source>
</evidence>
<keyword evidence="1" id="KW-0472">Membrane</keyword>
<dbReference type="EMBL" id="CP046172">
    <property type="protein sequence ID" value="QIS10628.1"/>
    <property type="molecule type" value="Genomic_DNA"/>
</dbReference>
<reference evidence="2 3" key="1">
    <citation type="journal article" date="2019" name="ACS Chem. Biol.">
        <title>Identification and Mobilization of a Cryptic Antibiotic Biosynthesis Gene Locus from a Human-Pathogenic Nocardia Isolate.</title>
        <authorList>
            <person name="Herisse M."/>
            <person name="Ishida K."/>
            <person name="Porter J.L."/>
            <person name="Howden B."/>
            <person name="Hertweck C."/>
            <person name="Stinear T.P."/>
            <person name="Pidot S.J."/>
        </authorList>
    </citation>
    <scope>NUCLEOTIDE SEQUENCE [LARGE SCALE GENOMIC DNA]</scope>
    <source>
        <strain evidence="2 3">AUSMDU00012717</strain>
    </source>
</reference>
<feature type="transmembrane region" description="Helical" evidence="1">
    <location>
        <begin position="87"/>
        <end position="110"/>
    </location>
</feature>
<dbReference type="Proteomes" id="UP000503540">
    <property type="component" value="Chromosome"/>
</dbReference>
<keyword evidence="1" id="KW-0812">Transmembrane</keyword>
<protein>
    <submittedName>
        <fullName evidence="2">Uncharacterized protein</fullName>
    </submittedName>
</protein>
<proteinExistence type="predicted"/>
<feature type="transmembrane region" description="Helical" evidence="1">
    <location>
        <begin position="55"/>
        <end position="75"/>
    </location>
</feature>
<evidence type="ECO:0000313" key="2">
    <source>
        <dbReference type="EMBL" id="QIS10628.1"/>
    </source>
</evidence>
<dbReference type="RefSeq" id="WP_167473573.1">
    <property type="nucleotide sequence ID" value="NZ_CP046172.1"/>
</dbReference>
<evidence type="ECO:0000313" key="3">
    <source>
        <dbReference type="Proteomes" id="UP000503540"/>
    </source>
</evidence>
<sequence>MSDDDNIDAEVEIDWDAQLWEPLRELLQACDIDPDTARRPSEAVILGRRIKKARAAITATGIVVPTLVTVTISGAPMTAVVPVTVWGIGWIGYGAWISAGSPTLIVALGLMRRGAVLVWRWLTWRTTQTRDLGRITYPKPAVEAPPF</sequence>
<name>A0A6G9YBT4_9NOCA</name>
<dbReference type="KEGG" id="nah:F5544_13700"/>
<keyword evidence="3" id="KW-1185">Reference proteome</keyword>
<keyword evidence="1" id="KW-1133">Transmembrane helix</keyword>
<organism evidence="2 3">
    <name type="scientific">Nocardia arthritidis</name>
    <dbReference type="NCBI Taxonomy" id="228602"/>
    <lineage>
        <taxon>Bacteria</taxon>
        <taxon>Bacillati</taxon>
        <taxon>Actinomycetota</taxon>
        <taxon>Actinomycetes</taxon>
        <taxon>Mycobacteriales</taxon>
        <taxon>Nocardiaceae</taxon>
        <taxon>Nocardia</taxon>
    </lineage>
</organism>
<gene>
    <name evidence="2" type="ORF">F5544_13700</name>
</gene>